<dbReference type="Gene3D" id="3.30.1490.100">
    <property type="entry name" value="DNA polymerase, Y-family, little finger domain"/>
    <property type="match status" value="1"/>
</dbReference>
<evidence type="ECO:0000256" key="10">
    <source>
        <dbReference type="ARBA" id="ARBA00022842"/>
    </source>
</evidence>
<dbReference type="Gene3D" id="1.10.150.20">
    <property type="entry name" value="5' to 3' exonuclease, C-terminal subdomain"/>
    <property type="match status" value="1"/>
</dbReference>
<dbReference type="SUPFAM" id="SSF100879">
    <property type="entry name" value="Lesion bypass DNA polymerase (Y-family), little finger domain"/>
    <property type="match status" value="1"/>
</dbReference>
<evidence type="ECO:0000256" key="2">
    <source>
        <dbReference type="ARBA" id="ARBA00010945"/>
    </source>
</evidence>
<dbReference type="NCBIfam" id="NF002677">
    <property type="entry name" value="PRK02406.1"/>
    <property type="match status" value="1"/>
</dbReference>
<comment type="subunit">
    <text evidence="15">Monomer.</text>
</comment>
<comment type="cofactor">
    <cofactor evidence="15">
        <name>Mg(2+)</name>
        <dbReference type="ChEBI" id="CHEBI:18420"/>
    </cofactor>
    <text evidence="15">Binds 2 magnesium ions per subunit.</text>
</comment>
<dbReference type="CDD" id="cd03586">
    <property type="entry name" value="PolY_Pol_IV_kappa"/>
    <property type="match status" value="1"/>
</dbReference>
<dbReference type="Pfam" id="PF00817">
    <property type="entry name" value="IMS"/>
    <property type="match status" value="1"/>
</dbReference>
<dbReference type="GO" id="GO:0009432">
    <property type="term" value="P:SOS response"/>
    <property type="evidence" value="ECO:0007669"/>
    <property type="project" value="TreeGrafter"/>
</dbReference>
<dbReference type="InterPro" id="IPR036775">
    <property type="entry name" value="DNA_pol_Y-fam_lit_finger_sf"/>
</dbReference>
<evidence type="ECO:0000256" key="4">
    <source>
        <dbReference type="ARBA" id="ARBA00022490"/>
    </source>
</evidence>
<protein>
    <recommendedName>
        <fullName evidence="15">DNA polymerase IV</fullName>
        <shortName evidence="15">Pol IV</shortName>
        <ecNumber evidence="15">2.7.7.7</ecNumber>
    </recommendedName>
</protein>
<evidence type="ECO:0000256" key="12">
    <source>
        <dbReference type="ARBA" id="ARBA00023125"/>
    </source>
</evidence>
<dbReference type="EC" id="2.7.7.7" evidence="15"/>
<dbReference type="RefSeq" id="WP_212689414.1">
    <property type="nucleotide sequence ID" value="NZ_JAGSPN010000019.1"/>
</dbReference>
<dbReference type="PANTHER" id="PTHR11076:SF33">
    <property type="entry name" value="DNA POLYMERASE KAPPA"/>
    <property type="match status" value="1"/>
</dbReference>
<keyword evidence="10 15" id="KW-0460">Magnesium</keyword>
<keyword evidence="18" id="KW-1185">Reference proteome</keyword>
<comment type="similarity">
    <text evidence="2 15">Belongs to the DNA polymerase type-Y family.</text>
</comment>
<dbReference type="InterPro" id="IPR053848">
    <property type="entry name" value="IMS_HHH_1"/>
</dbReference>
<feature type="binding site" evidence="15">
    <location>
        <position position="8"/>
    </location>
    <ligand>
        <name>Mg(2+)</name>
        <dbReference type="ChEBI" id="CHEBI:18420"/>
    </ligand>
</feature>
<sequence length="348" mass="39000">MKKIIHCDCDCFYASVEIRDDPSLRGRPLAIGGKPDQRGVVATCNYEARAFGIRSAMPMSQAVRRCPELLILPPAMEKYRAVSRQIMAIYRDYTALVEPLSLDEAYLDVSACERLQGSATRIAQEIRQRVRDEVGVTVSAGVAPNKFLAKIASDWQKPDGMFVILPAQVDAFVADLPVERLFGVGKVTAARLHQLGIRTCADLRTRSLPELLQQFGKMGRSLYLLSRGQDERAVEPDSERKSVSVEETYAEDLPDITSCLQELLVLYEALIARAERCQALPQVHKLYIKLRFSDFKVTTVECVGSAPDLQQYQELLQTGFARRNRPVRLIGLGVRLQDKLPQGQMPLF</sequence>
<proteinExistence type="inferred from homology"/>
<comment type="catalytic activity">
    <reaction evidence="14 15">
        <text>DNA(n) + a 2'-deoxyribonucleoside 5'-triphosphate = DNA(n+1) + diphosphate</text>
        <dbReference type="Rhea" id="RHEA:22508"/>
        <dbReference type="Rhea" id="RHEA-COMP:17339"/>
        <dbReference type="Rhea" id="RHEA-COMP:17340"/>
        <dbReference type="ChEBI" id="CHEBI:33019"/>
        <dbReference type="ChEBI" id="CHEBI:61560"/>
        <dbReference type="ChEBI" id="CHEBI:173112"/>
        <dbReference type="EC" id="2.7.7.7"/>
    </reaction>
</comment>
<dbReference type="Gene3D" id="3.40.1170.60">
    <property type="match status" value="1"/>
</dbReference>
<feature type="active site" evidence="15">
    <location>
        <position position="104"/>
    </location>
</feature>
<dbReference type="FunFam" id="3.40.1170.60:FF:000001">
    <property type="entry name" value="DNA polymerase IV"/>
    <property type="match status" value="1"/>
</dbReference>
<dbReference type="GO" id="GO:0006281">
    <property type="term" value="P:DNA repair"/>
    <property type="evidence" value="ECO:0007669"/>
    <property type="project" value="UniProtKB-UniRule"/>
</dbReference>
<evidence type="ECO:0000256" key="3">
    <source>
        <dbReference type="ARBA" id="ARBA00022457"/>
    </source>
</evidence>
<dbReference type="GO" id="GO:0005829">
    <property type="term" value="C:cytosol"/>
    <property type="evidence" value="ECO:0007669"/>
    <property type="project" value="TreeGrafter"/>
</dbReference>
<comment type="function">
    <text evidence="15">Poorly processive, error-prone DNA polymerase involved in untargeted mutagenesis. Copies undamaged DNA at stalled replication forks, which arise in vivo from mismatched or misaligned primer ends. These misaligned primers can be extended by PolIV. Exhibits no 3'-5' exonuclease (proofreading) activity. May be involved in translesional synthesis, in conjunction with the beta clamp from PolIII.</text>
</comment>
<keyword evidence="3 15" id="KW-0515">Mutator protein</keyword>
<dbReference type="AlphaFoldDB" id="A0A941I8S4"/>
<evidence type="ECO:0000313" key="18">
    <source>
        <dbReference type="Proteomes" id="UP000680067"/>
    </source>
</evidence>
<dbReference type="InterPro" id="IPR001126">
    <property type="entry name" value="UmuC"/>
</dbReference>
<evidence type="ECO:0000256" key="7">
    <source>
        <dbReference type="ARBA" id="ARBA00022705"/>
    </source>
</evidence>
<dbReference type="InterPro" id="IPR017961">
    <property type="entry name" value="DNA_pol_Y-fam_little_finger"/>
</dbReference>
<dbReference type="GO" id="GO:0042276">
    <property type="term" value="P:error-prone translesion synthesis"/>
    <property type="evidence" value="ECO:0007669"/>
    <property type="project" value="TreeGrafter"/>
</dbReference>
<keyword evidence="11 15" id="KW-0239">DNA-directed DNA polymerase</keyword>
<keyword evidence="5 15" id="KW-0808">Transferase</keyword>
<dbReference type="PROSITE" id="PS50173">
    <property type="entry name" value="UMUC"/>
    <property type="match status" value="1"/>
</dbReference>
<dbReference type="InterPro" id="IPR043128">
    <property type="entry name" value="Rev_trsase/Diguanyl_cyclase"/>
</dbReference>
<feature type="binding site" evidence="15">
    <location>
        <position position="103"/>
    </location>
    <ligand>
        <name>Mg(2+)</name>
        <dbReference type="ChEBI" id="CHEBI:18420"/>
    </ligand>
</feature>
<dbReference type="InterPro" id="IPR043502">
    <property type="entry name" value="DNA/RNA_pol_sf"/>
</dbReference>
<keyword evidence="9 15" id="KW-0227">DNA damage</keyword>
<dbReference type="Pfam" id="PF21999">
    <property type="entry name" value="IMS_HHH_1"/>
    <property type="match status" value="1"/>
</dbReference>
<keyword evidence="4 15" id="KW-0963">Cytoplasm</keyword>
<dbReference type="GO" id="GO:0000287">
    <property type="term" value="F:magnesium ion binding"/>
    <property type="evidence" value="ECO:0007669"/>
    <property type="project" value="UniProtKB-UniRule"/>
</dbReference>
<evidence type="ECO:0000256" key="6">
    <source>
        <dbReference type="ARBA" id="ARBA00022695"/>
    </source>
</evidence>
<evidence type="ECO:0000256" key="1">
    <source>
        <dbReference type="ARBA" id="ARBA00004496"/>
    </source>
</evidence>
<dbReference type="InterPro" id="IPR050116">
    <property type="entry name" value="DNA_polymerase-Y"/>
</dbReference>
<dbReference type="HAMAP" id="MF_01113">
    <property type="entry name" value="DNApol_IV"/>
    <property type="match status" value="1"/>
</dbReference>
<dbReference type="Proteomes" id="UP000680067">
    <property type="component" value="Unassembled WGS sequence"/>
</dbReference>
<feature type="site" description="Substrate discrimination" evidence="15">
    <location>
        <position position="13"/>
    </location>
</feature>
<evidence type="ECO:0000256" key="9">
    <source>
        <dbReference type="ARBA" id="ARBA00022763"/>
    </source>
</evidence>
<evidence type="ECO:0000256" key="15">
    <source>
        <dbReference type="HAMAP-Rule" id="MF_01113"/>
    </source>
</evidence>
<evidence type="ECO:0000256" key="5">
    <source>
        <dbReference type="ARBA" id="ARBA00022679"/>
    </source>
</evidence>
<name>A0A941I8S4_9BURK</name>
<keyword evidence="7 15" id="KW-0235">DNA replication</keyword>
<dbReference type="Pfam" id="PF11799">
    <property type="entry name" value="IMS_C"/>
    <property type="match status" value="1"/>
</dbReference>
<dbReference type="GO" id="GO:0003887">
    <property type="term" value="F:DNA-directed DNA polymerase activity"/>
    <property type="evidence" value="ECO:0007669"/>
    <property type="project" value="UniProtKB-UniRule"/>
</dbReference>
<dbReference type="GO" id="GO:0003684">
    <property type="term" value="F:damaged DNA binding"/>
    <property type="evidence" value="ECO:0007669"/>
    <property type="project" value="InterPro"/>
</dbReference>
<reference evidence="17" key="1">
    <citation type="submission" date="2021-04" db="EMBL/GenBank/DDBJ databases">
        <title>novel species isolated from subtropical streams in China.</title>
        <authorList>
            <person name="Lu H."/>
        </authorList>
    </citation>
    <scope>NUCLEOTIDE SEQUENCE</scope>
    <source>
        <strain evidence="17">LFS511W</strain>
    </source>
</reference>
<keyword evidence="6 15" id="KW-0548">Nucleotidyltransferase</keyword>
<dbReference type="InterPro" id="IPR022880">
    <property type="entry name" value="DNApol_IV"/>
</dbReference>
<dbReference type="GO" id="GO:0006261">
    <property type="term" value="P:DNA-templated DNA replication"/>
    <property type="evidence" value="ECO:0007669"/>
    <property type="project" value="UniProtKB-UniRule"/>
</dbReference>
<evidence type="ECO:0000256" key="11">
    <source>
        <dbReference type="ARBA" id="ARBA00022932"/>
    </source>
</evidence>
<keyword evidence="13 15" id="KW-0234">DNA repair</keyword>
<keyword evidence="12 15" id="KW-0238">DNA-binding</keyword>
<feature type="domain" description="UmuC" evidence="16">
    <location>
        <begin position="4"/>
        <end position="185"/>
    </location>
</feature>
<comment type="caution">
    <text evidence="17">The sequence shown here is derived from an EMBL/GenBank/DDBJ whole genome shotgun (WGS) entry which is preliminary data.</text>
</comment>
<dbReference type="Gene3D" id="3.30.70.270">
    <property type="match status" value="1"/>
</dbReference>
<evidence type="ECO:0000256" key="13">
    <source>
        <dbReference type="ARBA" id="ARBA00023204"/>
    </source>
</evidence>
<evidence type="ECO:0000313" key="17">
    <source>
        <dbReference type="EMBL" id="MBR7784149.1"/>
    </source>
</evidence>
<gene>
    <name evidence="15 17" type="primary">dinB</name>
    <name evidence="17" type="ORF">KDM89_18535</name>
</gene>
<comment type="subcellular location">
    <subcellularLocation>
        <location evidence="1 15">Cytoplasm</location>
    </subcellularLocation>
</comment>
<dbReference type="PANTHER" id="PTHR11076">
    <property type="entry name" value="DNA REPAIR POLYMERASE UMUC / TRANSFERASE FAMILY MEMBER"/>
    <property type="match status" value="1"/>
</dbReference>
<organism evidence="17 18">
    <name type="scientific">Undibacterium luofuense</name>
    <dbReference type="NCBI Taxonomy" id="2828733"/>
    <lineage>
        <taxon>Bacteria</taxon>
        <taxon>Pseudomonadati</taxon>
        <taxon>Pseudomonadota</taxon>
        <taxon>Betaproteobacteria</taxon>
        <taxon>Burkholderiales</taxon>
        <taxon>Oxalobacteraceae</taxon>
        <taxon>Undibacterium</taxon>
    </lineage>
</organism>
<dbReference type="SUPFAM" id="SSF56672">
    <property type="entry name" value="DNA/RNA polymerases"/>
    <property type="match status" value="1"/>
</dbReference>
<evidence type="ECO:0000259" key="16">
    <source>
        <dbReference type="PROSITE" id="PS50173"/>
    </source>
</evidence>
<dbReference type="EMBL" id="JAGSPN010000019">
    <property type="protein sequence ID" value="MBR7784149.1"/>
    <property type="molecule type" value="Genomic_DNA"/>
</dbReference>
<keyword evidence="8 15" id="KW-0479">Metal-binding</keyword>
<dbReference type="FunFam" id="1.10.150.20:FF:000019">
    <property type="entry name" value="DNA polymerase IV"/>
    <property type="match status" value="1"/>
</dbReference>
<accession>A0A941I8S4</accession>
<evidence type="ECO:0000256" key="14">
    <source>
        <dbReference type="ARBA" id="ARBA00049244"/>
    </source>
</evidence>
<evidence type="ECO:0000256" key="8">
    <source>
        <dbReference type="ARBA" id="ARBA00022723"/>
    </source>
</evidence>